<dbReference type="Gene3D" id="3.30.230.40">
    <property type="entry name" value="Imidazole glycerol phosphate dehydratase, domain 1"/>
    <property type="match status" value="2"/>
</dbReference>
<dbReference type="PROSITE" id="PS00954">
    <property type="entry name" value="IGP_DEHYDRATASE_1"/>
    <property type="match status" value="1"/>
</dbReference>
<organism evidence="8 9">
    <name type="scientific">Candidatus Borkfalkia excrementavium</name>
    <dbReference type="NCBI Taxonomy" id="2838505"/>
    <lineage>
        <taxon>Bacteria</taxon>
        <taxon>Bacillati</taxon>
        <taxon>Bacillota</taxon>
        <taxon>Clostridia</taxon>
        <taxon>Christensenellales</taxon>
        <taxon>Christensenellaceae</taxon>
        <taxon>Candidatus Borkfalkia</taxon>
    </lineage>
</organism>
<dbReference type="PANTHER" id="PTHR23133">
    <property type="entry name" value="IMIDAZOLEGLYCEROL-PHOSPHATE DEHYDRATASE HIS7"/>
    <property type="match status" value="1"/>
</dbReference>
<dbReference type="FunFam" id="3.30.230.40:FF:000001">
    <property type="entry name" value="Imidazoleglycerol-phosphate dehydratase HisB"/>
    <property type="match status" value="1"/>
</dbReference>
<sequence>MRSAEITRDTRETKIYLKLDLDGSGRCDVDTGVGFFNHMLELFSVHSGADLTVRCQGDTEVDFHHSVEDVGICLGQALKAALGDKKGIARFADRVIPMDECAALVALDISGRPYLNFEKKLSGKIGQFDAELVEEFMRAFAFNAGVNLYIDLLRGGNMHHEAEAIFKALAKCVQDAVKIVSDKVPSSKGVL</sequence>
<evidence type="ECO:0000256" key="2">
    <source>
        <dbReference type="ARBA" id="ARBA00016664"/>
    </source>
</evidence>
<dbReference type="InterPro" id="IPR020565">
    <property type="entry name" value="ImidazoleglycerP_deHydtase_CS"/>
</dbReference>
<keyword evidence="4 6" id="KW-0368">Histidine biosynthesis</keyword>
<evidence type="ECO:0000256" key="4">
    <source>
        <dbReference type="ARBA" id="ARBA00023102"/>
    </source>
</evidence>
<dbReference type="HAMAP" id="MF_00076">
    <property type="entry name" value="HisB"/>
    <property type="match status" value="1"/>
</dbReference>
<gene>
    <name evidence="6 8" type="primary">hisB</name>
    <name evidence="8" type="ORF">H9728_04640</name>
</gene>
<accession>A0A9D1Z7U0</accession>
<protein>
    <recommendedName>
        <fullName evidence="2 6">Imidazoleglycerol-phosphate dehydratase</fullName>
        <shortName evidence="6">IGPD</shortName>
        <ecNumber evidence="6 7">4.2.1.19</ecNumber>
    </recommendedName>
</protein>
<evidence type="ECO:0000256" key="5">
    <source>
        <dbReference type="ARBA" id="ARBA00023239"/>
    </source>
</evidence>
<dbReference type="GO" id="GO:0005737">
    <property type="term" value="C:cytoplasm"/>
    <property type="evidence" value="ECO:0007669"/>
    <property type="project" value="UniProtKB-SubCell"/>
</dbReference>
<dbReference type="NCBIfam" id="NF002111">
    <property type="entry name" value="PRK00951.2-1"/>
    <property type="match status" value="1"/>
</dbReference>
<dbReference type="EC" id="4.2.1.19" evidence="6 7"/>
<dbReference type="FunFam" id="3.30.230.40:FF:000003">
    <property type="entry name" value="Imidazoleglycerol-phosphate dehydratase HisB"/>
    <property type="match status" value="1"/>
</dbReference>
<comment type="pathway">
    <text evidence="1 6 7">Amino-acid biosynthesis; L-histidine biosynthesis; L-histidine from 5-phospho-alpha-D-ribose 1-diphosphate: step 6/9.</text>
</comment>
<comment type="caution">
    <text evidence="8">The sequence shown here is derived from an EMBL/GenBank/DDBJ whole genome shotgun (WGS) entry which is preliminary data.</text>
</comment>
<proteinExistence type="inferred from homology"/>
<keyword evidence="3 6" id="KW-0028">Amino-acid biosynthesis</keyword>
<dbReference type="InterPro" id="IPR038494">
    <property type="entry name" value="IGPD_sf"/>
</dbReference>
<dbReference type="GO" id="GO:0000105">
    <property type="term" value="P:L-histidine biosynthetic process"/>
    <property type="evidence" value="ECO:0007669"/>
    <property type="project" value="UniProtKB-UniRule"/>
</dbReference>
<reference evidence="8" key="2">
    <citation type="submission" date="2021-04" db="EMBL/GenBank/DDBJ databases">
        <authorList>
            <person name="Gilroy R."/>
        </authorList>
    </citation>
    <scope>NUCLEOTIDE SEQUENCE</scope>
    <source>
        <strain evidence="8">CHK199-9574</strain>
    </source>
</reference>
<dbReference type="PROSITE" id="PS00955">
    <property type="entry name" value="IGP_DEHYDRATASE_2"/>
    <property type="match status" value="1"/>
</dbReference>
<dbReference type="EMBL" id="DXCO01000034">
    <property type="protein sequence ID" value="HIY78311.1"/>
    <property type="molecule type" value="Genomic_DNA"/>
</dbReference>
<dbReference type="Proteomes" id="UP000824135">
    <property type="component" value="Unassembled WGS sequence"/>
</dbReference>
<evidence type="ECO:0000256" key="1">
    <source>
        <dbReference type="ARBA" id="ARBA00005047"/>
    </source>
</evidence>
<dbReference type="NCBIfam" id="NF002114">
    <property type="entry name" value="PRK00951.2-4"/>
    <property type="match status" value="1"/>
</dbReference>
<reference evidence="8" key="1">
    <citation type="journal article" date="2021" name="PeerJ">
        <title>Extensive microbial diversity within the chicken gut microbiome revealed by metagenomics and culture.</title>
        <authorList>
            <person name="Gilroy R."/>
            <person name="Ravi A."/>
            <person name="Getino M."/>
            <person name="Pursley I."/>
            <person name="Horton D.L."/>
            <person name="Alikhan N.F."/>
            <person name="Baker D."/>
            <person name="Gharbi K."/>
            <person name="Hall N."/>
            <person name="Watson M."/>
            <person name="Adriaenssens E.M."/>
            <person name="Foster-Nyarko E."/>
            <person name="Jarju S."/>
            <person name="Secka A."/>
            <person name="Antonio M."/>
            <person name="Oren A."/>
            <person name="Chaudhuri R.R."/>
            <person name="La Ragione R."/>
            <person name="Hildebrand F."/>
            <person name="Pallen M.J."/>
        </authorList>
    </citation>
    <scope>NUCLEOTIDE SEQUENCE</scope>
    <source>
        <strain evidence="8">CHK199-9574</strain>
    </source>
</reference>
<comment type="subcellular location">
    <subcellularLocation>
        <location evidence="6 7">Cytoplasm</location>
    </subcellularLocation>
</comment>
<evidence type="ECO:0000256" key="3">
    <source>
        <dbReference type="ARBA" id="ARBA00022605"/>
    </source>
</evidence>
<dbReference type="PANTHER" id="PTHR23133:SF2">
    <property type="entry name" value="IMIDAZOLEGLYCEROL-PHOSPHATE DEHYDRATASE"/>
    <property type="match status" value="1"/>
</dbReference>
<dbReference type="InterPro" id="IPR000807">
    <property type="entry name" value="ImidazoleglycerolP_deHydtase"/>
</dbReference>
<dbReference type="GO" id="GO:0004424">
    <property type="term" value="F:imidazoleglycerol-phosphate dehydratase activity"/>
    <property type="evidence" value="ECO:0007669"/>
    <property type="project" value="UniProtKB-UniRule"/>
</dbReference>
<dbReference type="SUPFAM" id="SSF54211">
    <property type="entry name" value="Ribosomal protein S5 domain 2-like"/>
    <property type="match status" value="2"/>
</dbReference>
<keyword evidence="5 6" id="KW-0456">Lyase</keyword>
<evidence type="ECO:0000313" key="8">
    <source>
        <dbReference type="EMBL" id="HIY78311.1"/>
    </source>
</evidence>
<name>A0A9D1Z7U0_9FIRM</name>
<evidence type="ECO:0000313" key="9">
    <source>
        <dbReference type="Proteomes" id="UP000824135"/>
    </source>
</evidence>
<keyword evidence="6" id="KW-0963">Cytoplasm</keyword>
<dbReference type="InterPro" id="IPR020568">
    <property type="entry name" value="Ribosomal_Su5_D2-typ_SF"/>
</dbReference>
<evidence type="ECO:0000256" key="7">
    <source>
        <dbReference type="RuleBase" id="RU000599"/>
    </source>
</evidence>
<comment type="catalytic activity">
    <reaction evidence="6 7">
        <text>D-erythro-1-(imidazol-4-yl)glycerol 3-phosphate = 3-(imidazol-4-yl)-2-oxopropyl phosphate + H2O</text>
        <dbReference type="Rhea" id="RHEA:11040"/>
        <dbReference type="ChEBI" id="CHEBI:15377"/>
        <dbReference type="ChEBI" id="CHEBI:57766"/>
        <dbReference type="ChEBI" id="CHEBI:58278"/>
        <dbReference type="EC" id="4.2.1.19"/>
    </reaction>
</comment>
<dbReference type="CDD" id="cd07914">
    <property type="entry name" value="IGPD"/>
    <property type="match status" value="1"/>
</dbReference>
<dbReference type="AlphaFoldDB" id="A0A9D1Z7U0"/>
<evidence type="ECO:0000256" key="6">
    <source>
        <dbReference type="HAMAP-Rule" id="MF_00076"/>
    </source>
</evidence>
<comment type="similarity">
    <text evidence="6 7">Belongs to the imidazoleglycerol-phosphate dehydratase family.</text>
</comment>
<dbReference type="Pfam" id="PF00475">
    <property type="entry name" value="IGPD"/>
    <property type="match status" value="1"/>
</dbReference>